<dbReference type="Pfam" id="PF16736">
    <property type="entry name" value="sCache_like"/>
    <property type="match status" value="1"/>
</dbReference>
<evidence type="ECO:0000256" key="13">
    <source>
        <dbReference type="ARBA" id="ARBA00023136"/>
    </source>
</evidence>
<keyword evidence="5" id="KW-0597">Phosphoprotein</keyword>
<dbReference type="Gene3D" id="3.30.450.20">
    <property type="entry name" value="PAS domain"/>
    <property type="match status" value="2"/>
</dbReference>
<evidence type="ECO:0000256" key="4">
    <source>
        <dbReference type="ARBA" id="ARBA00022475"/>
    </source>
</evidence>
<dbReference type="SUPFAM" id="SSF103190">
    <property type="entry name" value="Sensory domain-like"/>
    <property type="match status" value="1"/>
</dbReference>
<protein>
    <recommendedName>
        <fullName evidence="3">histidine kinase</fullName>
        <ecNumber evidence="3">2.7.13.3</ecNumber>
    </recommendedName>
</protein>
<dbReference type="CDD" id="cd06225">
    <property type="entry name" value="HAMP"/>
    <property type="match status" value="1"/>
</dbReference>
<dbReference type="InterPro" id="IPR003661">
    <property type="entry name" value="HisK_dim/P_dom"/>
</dbReference>
<evidence type="ECO:0000256" key="8">
    <source>
        <dbReference type="ARBA" id="ARBA00022741"/>
    </source>
</evidence>
<dbReference type="NCBIfam" id="TIGR00229">
    <property type="entry name" value="sensory_box"/>
    <property type="match status" value="1"/>
</dbReference>
<evidence type="ECO:0000256" key="10">
    <source>
        <dbReference type="ARBA" id="ARBA00022840"/>
    </source>
</evidence>
<dbReference type="PANTHER" id="PTHR45453">
    <property type="entry name" value="PHOSPHATE REGULON SENSOR PROTEIN PHOR"/>
    <property type="match status" value="1"/>
</dbReference>
<evidence type="ECO:0000313" key="18">
    <source>
        <dbReference type="Proteomes" id="UP001230005"/>
    </source>
</evidence>
<keyword evidence="8" id="KW-0547">Nucleotide-binding</keyword>
<evidence type="ECO:0000256" key="2">
    <source>
        <dbReference type="ARBA" id="ARBA00004651"/>
    </source>
</evidence>
<comment type="subcellular location">
    <subcellularLocation>
        <location evidence="2">Cell membrane</location>
        <topology evidence="2">Multi-pass membrane protein</topology>
    </subcellularLocation>
</comment>
<dbReference type="InterPro" id="IPR029151">
    <property type="entry name" value="Sensor-like_sf"/>
</dbReference>
<dbReference type="RefSeq" id="WP_307325872.1">
    <property type="nucleotide sequence ID" value="NZ_JAUSUG010000008.1"/>
</dbReference>
<feature type="transmembrane region" description="Helical" evidence="14">
    <location>
        <begin position="164"/>
        <end position="183"/>
    </location>
</feature>
<feature type="transmembrane region" description="Helical" evidence="14">
    <location>
        <begin position="12"/>
        <end position="31"/>
    </location>
</feature>
<dbReference type="Pfam" id="PF00512">
    <property type="entry name" value="HisKA"/>
    <property type="match status" value="1"/>
</dbReference>
<dbReference type="NCBIfam" id="NF046044">
    <property type="entry name" value="PnpS"/>
    <property type="match status" value="1"/>
</dbReference>
<dbReference type="SUPFAM" id="SSF55785">
    <property type="entry name" value="PYP-like sensor domain (PAS domain)"/>
    <property type="match status" value="1"/>
</dbReference>
<evidence type="ECO:0000313" key="17">
    <source>
        <dbReference type="EMBL" id="MDQ0255055.1"/>
    </source>
</evidence>
<keyword evidence="7 14" id="KW-0812">Transmembrane</keyword>
<dbReference type="Gene3D" id="3.30.565.10">
    <property type="entry name" value="Histidine kinase-like ATPase, C-terminal domain"/>
    <property type="match status" value="1"/>
</dbReference>
<keyword evidence="12" id="KW-0902">Two-component regulatory system</keyword>
<dbReference type="InterPro" id="IPR013767">
    <property type="entry name" value="PAS_fold"/>
</dbReference>
<evidence type="ECO:0000259" key="16">
    <source>
        <dbReference type="PROSITE" id="PS50885"/>
    </source>
</evidence>
<dbReference type="Proteomes" id="UP001230005">
    <property type="component" value="Unassembled WGS sequence"/>
</dbReference>
<keyword evidence="6 17" id="KW-0808">Transferase</keyword>
<dbReference type="EMBL" id="JAUSUG010000008">
    <property type="protein sequence ID" value="MDQ0255055.1"/>
    <property type="molecule type" value="Genomic_DNA"/>
</dbReference>
<dbReference type="Gene3D" id="1.10.287.130">
    <property type="match status" value="1"/>
</dbReference>
<dbReference type="SMART" id="SM00091">
    <property type="entry name" value="PAS"/>
    <property type="match status" value="1"/>
</dbReference>
<keyword evidence="11 14" id="KW-1133">Transmembrane helix</keyword>
<keyword evidence="18" id="KW-1185">Reference proteome</keyword>
<comment type="caution">
    <text evidence="17">The sequence shown here is derived from an EMBL/GenBank/DDBJ whole genome shotgun (WGS) entry which is preliminary data.</text>
</comment>
<dbReference type="PANTHER" id="PTHR45453:SF1">
    <property type="entry name" value="PHOSPHATE REGULON SENSOR PROTEIN PHOR"/>
    <property type="match status" value="1"/>
</dbReference>
<feature type="domain" description="Histidine kinase" evidence="15">
    <location>
        <begin position="370"/>
        <end position="587"/>
    </location>
</feature>
<proteinExistence type="predicted"/>
<feature type="domain" description="HAMP" evidence="16">
    <location>
        <begin position="188"/>
        <end position="240"/>
    </location>
</feature>
<dbReference type="SMART" id="SM00304">
    <property type="entry name" value="HAMP"/>
    <property type="match status" value="1"/>
</dbReference>
<keyword evidence="4" id="KW-1003">Cell membrane</keyword>
<keyword evidence="10" id="KW-0067">ATP-binding</keyword>
<accession>A0ABT9ZY57</accession>
<dbReference type="InterPro" id="IPR004358">
    <property type="entry name" value="Sig_transdc_His_kin-like_C"/>
</dbReference>
<dbReference type="CDD" id="cd00075">
    <property type="entry name" value="HATPase"/>
    <property type="match status" value="1"/>
</dbReference>
<dbReference type="InterPro" id="IPR036097">
    <property type="entry name" value="HisK_dim/P_sf"/>
</dbReference>
<dbReference type="Pfam" id="PF02518">
    <property type="entry name" value="HATPase_c"/>
    <property type="match status" value="1"/>
</dbReference>
<dbReference type="SMART" id="SM00387">
    <property type="entry name" value="HATPase_c"/>
    <property type="match status" value="1"/>
</dbReference>
<comment type="catalytic activity">
    <reaction evidence="1">
        <text>ATP + protein L-histidine = ADP + protein N-phospho-L-histidine.</text>
        <dbReference type="EC" id="2.7.13.3"/>
    </reaction>
</comment>
<keyword evidence="13 14" id="KW-0472">Membrane</keyword>
<dbReference type="InterPro" id="IPR005467">
    <property type="entry name" value="His_kinase_dom"/>
</dbReference>
<evidence type="ECO:0000256" key="6">
    <source>
        <dbReference type="ARBA" id="ARBA00022679"/>
    </source>
</evidence>
<evidence type="ECO:0000256" key="14">
    <source>
        <dbReference type="SAM" id="Phobius"/>
    </source>
</evidence>
<dbReference type="SUPFAM" id="SSF158472">
    <property type="entry name" value="HAMP domain-like"/>
    <property type="match status" value="1"/>
</dbReference>
<evidence type="ECO:0000256" key="1">
    <source>
        <dbReference type="ARBA" id="ARBA00000085"/>
    </source>
</evidence>
<dbReference type="CDD" id="cd00082">
    <property type="entry name" value="HisKA"/>
    <property type="match status" value="1"/>
</dbReference>
<dbReference type="InterPro" id="IPR003594">
    <property type="entry name" value="HATPase_dom"/>
</dbReference>
<evidence type="ECO:0000259" key="15">
    <source>
        <dbReference type="PROSITE" id="PS50109"/>
    </source>
</evidence>
<gene>
    <name evidence="17" type="ORF">J2S74_002437</name>
</gene>
<dbReference type="PROSITE" id="PS50885">
    <property type="entry name" value="HAMP"/>
    <property type="match status" value="1"/>
</dbReference>
<dbReference type="Gene3D" id="6.10.340.10">
    <property type="match status" value="1"/>
</dbReference>
<evidence type="ECO:0000256" key="3">
    <source>
        <dbReference type="ARBA" id="ARBA00012438"/>
    </source>
</evidence>
<dbReference type="PRINTS" id="PR00344">
    <property type="entry name" value="BCTRLSENSOR"/>
</dbReference>
<dbReference type="SUPFAM" id="SSF55874">
    <property type="entry name" value="ATPase domain of HSP90 chaperone/DNA topoisomerase II/histidine kinase"/>
    <property type="match status" value="1"/>
</dbReference>
<dbReference type="InterPro" id="IPR031967">
    <property type="entry name" value="PhoR_single_Cache-like_dom"/>
</dbReference>
<dbReference type="GO" id="GO:0004673">
    <property type="term" value="F:protein histidine kinase activity"/>
    <property type="evidence" value="ECO:0007669"/>
    <property type="project" value="UniProtKB-EC"/>
</dbReference>
<dbReference type="InterPro" id="IPR003660">
    <property type="entry name" value="HAMP_dom"/>
</dbReference>
<dbReference type="InterPro" id="IPR000014">
    <property type="entry name" value="PAS"/>
</dbReference>
<dbReference type="SMART" id="SM00388">
    <property type="entry name" value="HisKA"/>
    <property type="match status" value="1"/>
</dbReference>
<dbReference type="SUPFAM" id="SSF47384">
    <property type="entry name" value="Homodimeric domain of signal transducing histidine kinase"/>
    <property type="match status" value="1"/>
</dbReference>
<evidence type="ECO:0000256" key="5">
    <source>
        <dbReference type="ARBA" id="ARBA00022553"/>
    </source>
</evidence>
<dbReference type="InterPro" id="IPR036890">
    <property type="entry name" value="HATPase_C_sf"/>
</dbReference>
<dbReference type="InterPro" id="IPR035965">
    <property type="entry name" value="PAS-like_dom_sf"/>
</dbReference>
<evidence type="ECO:0000256" key="9">
    <source>
        <dbReference type="ARBA" id="ARBA00022777"/>
    </source>
</evidence>
<evidence type="ECO:0000256" key="12">
    <source>
        <dbReference type="ARBA" id="ARBA00023012"/>
    </source>
</evidence>
<dbReference type="EC" id="2.7.13.3" evidence="3"/>
<dbReference type="Pfam" id="PF00672">
    <property type="entry name" value="HAMP"/>
    <property type="match status" value="1"/>
</dbReference>
<dbReference type="CDD" id="cd00130">
    <property type="entry name" value="PAS"/>
    <property type="match status" value="1"/>
</dbReference>
<evidence type="ECO:0000256" key="7">
    <source>
        <dbReference type="ARBA" id="ARBA00022692"/>
    </source>
</evidence>
<name>A0ABT9ZY57_9BACI</name>
<dbReference type="PROSITE" id="PS50109">
    <property type="entry name" value="HIS_KIN"/>
    <property type="match status" value="1"/>
</dbReference>
<organism evidence="17 18">
    <name type="scientific">Evansella vedderi</name>
    <dbReference type="NCBI Taxonomy" id="38282"/>
    <lineage>
        <taxon>Bacteria</taxon>
        <taxon>Bacillati</taxon>
        <taxon>Bacillota</taxon>
        <taxon>Bacilli</taxon>
        <taxon>Bacillales</taxon>
        <taxon>Bacillaceae</taxon>
        <taxon>Evansella</taxon>
    </lineage>
</organism>
<dbReference type="InterPro" id="IPR050351">
    <property type="entry name" value="BphY/WalK/GraS-like"/>
</dbReference>
<reference evidence="17 18" key="1">
    <citation type="submission" date="2023-07" db="EMBL/GenBank/DDBJ databases">
        <title>Genomic Encyclopedia of Type Strains, Phase IV (KMG-IV): sequencing the most valuable type-strain genomes for metagenomic binning, comparative biology and taxonomic classification.</title>
        <authorList>
            <person name="Goeker M."/>
        </authorList>
    </citation>
    <scope>NUCLEOTIDE SEQUENCE [LARGE SCALE GENOMIC DNA]</scope>
    <source>
        <strain evidence="17 18">DSM 9768</strain>
    </source>
</reference>
<sequence>MNNYRTKLIFPIAMVTLIVLASLGAILGPLFKDFYFERMYDRVEKEAEAVAFLIEEDDYSDIQSVKQKLNSISQRLDIRITLIDLNGVVLVETHADPLTMENHLERPEVLQAIDHGRGQEIRYSSTINAELLYYAIPLIDQGEPAAFLRVGLPIDQLNQVYQNIWTIIFVSFFIAFIIIVMVVTKLTNQLISPIEDARLVANQLAKGNFSVRTYEGTNMETGELNRSLNVLAENLGEITKTYEVQKERLETLIENMGSGLILVNAKGDISLVNRSCKAIFQEDTDQWLTKLYYKVIKHKEIIKLIQEILLTEERRRRQFSLPIQIEIRHFDVYGAPILGNDDQLKGVVLVFHDITELKKLEQARKDFVANVSHELKTPVTSLKGFTETLLEGAMEDPELREKFISIIAKESERLESLIHDLLELSKIEGSQFILNMDEVNLETLIEDVFLMLGEKAALKNITFHKKFIGNGTIYADSQRMKQILINLINNAVMYTPEQGEVTVRVREQTETVILEVQDTGIGISKKEIPRIFERFYRVDRARSRNSGGTGLGLAIVKHLIEAHKAKMSVESEVGKGTTFRISFYKQLLNEKREE</sequence>
<keyword evidence="9 17" id="KW-0418">Kinase</keyword>
<dbReference type="Pfam" id="PF00989">
    <property type="entry name" value="PAS"/>
    <property type="match status" value="1"/>
</dbReference>
<evidence type="ECO:0000256" key="11">
    <source>
        <dbReference type="ARBA" id="ARBA00022989"/>
    </source>
</evidence>